<protein>
    <submittedName>
        <fullName evidence="2">Putative ribonuclease H protein</fullName>
    </submittedName>
</protein>
<dbReference type="PANTHER" id="PTHR36617">
    <property type="entry name" value="PROTEIN, PUTATIVE-RELATED"/>
    <property type="match status" value="1"/>
</dbReference>
<dbReference type="Proteomes" id="UP000288805">
    <property type="component" value="Unassembled WGS sequence"/>
</dbReference>
<reference evidence="2 3" key="1">
    <citation type="journal article" date="2018" name="PLoS Genet.">
        <title>Population sequencing reveals clonal diversity and ancestral inbreeding in the grapevine cultivar Chardonnay.</title>
        <authorList>
            <person name="Roach M.J."/>
            <person name="Johnson D.L."/>
            <person name="Bohlmann J."/>
            <person name="van Vuuren H.J."/>
            <person name="Jones S.J."/>
            <person name="Pretorius I.S."/>
            <person name="Schmidt S.A."/>
            <person name="Borneman A.R."/>
        </authorList>
    </citation>
    <scope>NUCLEOTIDE SEQUENCE [LARGE SCALE GENOMIC DNA]</scope>
    <source>
        <strain evidence="3">cv. Chardonnay</strain>
        <tissue evidence="2">Leaf</tissue>
    </source>
</reference>
<evidence type="ECO:0000313" key="3">
    <source>
        <dbReference type="Proteomes" id="UP000288805"/>
    </source>
</evidence>
<dbReference type="EMBL" id="QGNW01000104">
    <property type="protein sequence ID" value="RVW97048.1"/>
    <property type="molecule type" value="Genomic_DNA"/>
</dbReference>
<dbReference type="InterPro" id="IPR026960">
    <property type="entry name" value="RVT-Znf"/>
</dbReference>
<comment type="caution">
    <text evidence="2">The sequence shown here is derived from an EMBL/GenBank/DDBJ whole genome shotgun (WGS) entry which is preliminary data.</text>
</comment>
<dbReference type="PANTHER" id="PTHR36617:SF15">
    <property type="entry name" value="REVERSE TRANSCRIPTASE ZINC-BINDING DOMAIN-CONTAINING PROTEIN"/>
    <property type="match status" value="1"/>
</dbReference>
<sequence length="266" mass="31853">MNSHLLVEKWKNYKSGCTRQDDFFKMRSTKEKISNSAAEGGLGIDRFVTLNKASLRKWSWRFAVERESFWKQVIINKFGLEEGRWCSRVARGGYGVGVWKAIRKEWEGICCRSRFIVGNGRKVKFWKDLWCKDQMLKEAFPNPYRLVVNKDEWVSNAWEGSGEWGCWNPHFSRHFNDWELEEVEGLFRNLHPLVVRREMEDVLSWKESRDDIFSVRSLYHSFTRDYSDPFPWGLIWRSWAPMRVSFFAWEASWNRILTIDQLKKRG</sequence>
<organism evidence="2 3">
    <name type="scientific">Vitis vinifera</name>
    <name type="common">Grape</name>
    <dbReference type="NCBI Taxonomy" id="29760"/>
    <lineage>
        <taxon>Eukaryota</taxon>
        <taxon>Viridiplantae</taxon>
        <taxon>Streptophyta</taxon>
        <taxon>Embryophyta</taxon>
        <taxon>Tracheophyta</taxon>
        <taxon>Spermatophyta</taxon>
        <taxon>Magnoliopsida</taxon>
        <taxon>eudicotyledons</taxon>
        <taxon>Gunneridae</taxon>
        <taxon>Pentapetalae</taxon>
        <taxon>rosids</taxon>
        <taxon>Vitales</taxon>
        <taxon>Vitaceae</taxon>
        <taxon>Viteae</taxon>
        <taxon>Vitis</taxon>
    </lineage>
</organism>
<proteinExistence type="predicted"/>
<name>A0A438IK04_VITVI</name>
<evidence type="ECO:0000313" key="2">
    <source>
        <dbReference type="EMBL" id="RVW97048.1"/>
    </source>
</evidence>
<dbReference type="Pfam" id="PF13966">
    <property type="entry name" value="zf-RVT"/>
    <property type="match status" value="1"/>
</dbReference>
<dbReference type="AlphaFoldDB" id="A0A438IK04"/>
<accession>A0A438IK04</accession>
<evidence type="ECO:0000259" key="1">
    <source>
        <dbReference type="Pfam" id="PF13966"/>
    </source>
</evidence>
<gene>
    <name evidence="2" type="primary">VvCHDp000001_898</name>
    <name evidence="2" type="ORF">CK203_032411</name>
</gene>
<feature type="domain" description="Reverse transcriptase zinc-binding" evidence="1">
    <location>
        <begin position="213"/>
        <end position="266"/>
    </location>
</feature>